<dbReference type="KEGG" id="yli:2909779"/>
<dbReference type="PANTHER" id="PTHR14614:SF132">
    <property type="entry name" value="PROTEIN-LYSINE METHYLTRANSFERASE C42C1.13"/>
    <property type="match status" value="1"/>
</dbReference>
<keyword evidence="2" id="KW-0808">Transferase</keyword>
<dbReference type="Gene3D" id="3.40.50.150">
    <property type="entry name" value="Vaccinia Virus protein VP39"/>
    <property type="match status" value="1"/>
</dbReference>
<sequence>MLYHIKFLKVPTATKEGYKSVLSLSNDLGDALFHGSAEIGIEVGKRRSKVTWSPGDRSVTVITAPGPIFRATVLSSRDDLFPDQPARFLDLYAQAVNGKFPAKSIRKFDSIPLTIKEDTGNSIARHVWDAGVTLAHTLTKERIYEQITGKDSSQQVGILELGAGCGIVGLAVEKHLGGQGSLILSDLEEARECAEESIALNNSSASFMALDWADEDVSQLTNLDLIIVADCTYNMDMYETLVACLERLLKANPSAKVVIGHKMRNEQESEFFEMLEQRLKVERDSTESVGVQVRVVVAKMKE</sequence>
<dbReference type="PANTHER" id="PTHR14614">
    <property type="entry name" value="HEPATOCELLULAR CARCINOMA-ASSOCIATED ANTIGEN"/>
    <property type="match status" value="1"/>
</dbReference>
<evidence type="ECO:0000313" key="1">
    <source>
        <dbReference type="EMBL" id="AOW02496.1"/>
    </source>
</evidence>
<evidence type="ECO:0000313" key="4">
    <source>
        <dbReference type="Proteomes" id="UP000256601"/>
    </source>
</evidence>
<dbReference type="VEuPathDB" id="FungiDB:YALI0_C07865g"/>
<evidence type="ECO:0000313" key="2">
    <source>
        <dbReference type="EMBL" id="RDW27174.1"/>
    </source>
</evidence>
<protein>
    <submittedName>
        <fullName evidence="2">Putative methyltransferase-domain-containing protein</fullName>
    </submittedName>
</protein>
<dbReference type="EMBL" id="CP017555">
    <property type="protein sequence ID" value="AOW02496.1"/>
    <property type="molecule type" value="Genomic_DNA"/>
</dbReference>
<dbReference type="Proteomes" id="UP000182444">
    <property type="component" value="Chromosome 1C"/>
</dbReference>
<proteinExistence type="predicted"/>
<dbReference type="Pfam" id="PF10294">
    <property type="entry name" value="Methyltransf_16"/>
    <property type="match status" value="1"/>
</dbReference>
<dbReference type="RefSeq" id="XP_501574.1">
    <property type="nucleotide sequence ID" value="XM_501574.1"/>
</dbReference>
<dbReference type="GO" id="GO:0005829">
    <property type="term" value="C:cytosol"/>
    <property type="evidence" value="ECO:0007669"/>
    <property type="project" value="TreeGrafter"/>
</dbReference>
<dbReference type="SUPFAM" id="SSF53335">
    <property type="entry name" value="S-adenosyl-L-methionine-dependent methyltransferases"/>
    <property type="match status" value="1"/>
</dbReference>
<keyword evidence="2" id="KW-0489">Methyltransferase</keyword>
<reference evidence="2 4" key="2">
    <citation type="submission" date="2018-07" db="EMBL/GenBank/DDBJ databases">
        <title>Draft Genome Assemblies for Five Robust Yarrowia lipolytica Strains Exhibiting High Lipid Production and Pentose Sugar Utilization and Sugar Alcohol Secretion from Undetoxified Lignocellulosic Biomass Hydrolysates.</title>
        <authorList>
            <consortium name="DOE Joint Genome Institute"/>
            <person name="Walker C."/>
            <person name="Ryu S."/>
            <person name="Na H."/>
            <person name="Zane M."/>
            <person name="LaButti K."/>
            <person name="Lipzen A."/>
            <person name="Haridas S."/>
            <person name="Barry K."/>
            <person name="Grigoriev I.V."/>
            <person name="Quarterman J."/>
            <person name="Slininger P."/>
            <person name="Dien B."/>
            <person name="Trinh C.T."/>
        </authorList>
    </citation>
    <scope>NUCLEOTIDE SEQUENCE [LARGE SCALE GENOMIC DNA]</scope>
    <source>
        <strain evidence="2 4">YB392</strain>
    </source>
</reference>
<dbReference type="CDD" id="cd02440">
    <property type="entry name" value="AdoMet_MTases"/>
    <property type="match status" value="1"/>
</dbReference>
<accession>A0A1H6PJA9</accession>
<dbReference type="GO" id="GO:0008757">
    <property type="term" value="F:S-adenosylmethionine-dependent methyltransferase activity"/>
    <property type="evidence" value="ECO:0007669"/>
    <property type="project" value="UniProtKB-ARBA"/>
</dbReference>
<dbReference type="EMBL" id="KZ858967">
    <property type="protein sequence ID" value="RDW27174.1"/>
    <property type="molecule type" value="Genomic_DNA"/>
</dbReference>
<dbReference type="AlphaFoldDB" id="A0A1H6PJA9"/>
<dbReference type="VEuPathDB" id="FungiDB:YALI1_C10480g"/>
<name>A0A1H6PJA9_YARLL</name>
<dbReference type="eggNOG" id="KOG2793">
    <property type="taxonomic scope" value="Eukaryota"/>
</dbReference>
<reference evidence="1 3" key="1">
    <citation type="journal article" date="2016" name="PLoS ONE">
        <title>Sequence Assembly of Yarrowia lipolytica Strain W29/CLIB89 Shows Transposable Element Diversity.</title>
        <authorList>
            <person name="Magnan C."/>
            <person name="Yu J."/>
            <person name="Chang I."/>
            <person name="Jahn E."/>
            <person name="Kanomata Y."/>
            <person name="Wu J."/>
            <person name="Zeller M."/>
            <person name="Oakes M."/>
            <person name="Baldi P."/>
            <person name="Sandmeyer S."/>
        </authorList>
    </citation>
    <scope>NUCLEOTIDE SEQUENCE [LARGE SCALE GENOMIC DNA]</scope>
    <source>
        <strain evidence="1">CLIB89</strain>
        <strain evidence="3">CLIB89(W29)</strain>
    </source>
</reference>
<dbReference type="Proteomes" id="UP000256601">
    <property type="component" value="Unassembled WGS sequence"/>
</dbReference>
<evidence type="ECO:0000313" key="3">
    <source>
        <dbReference type="Proteomes" id="UP000182444"/>
    </source>
</evidence>
<organism evidence="1 3">
    <name type="scientific">Yarrowia lipolytica</name>
    <name type="common">Candida lipolytica</name>
    <dbReference type="NCBI Taxonomy" id="4952"/>
    <lineage>
        <taxon>Eukaryota</taxon>
        <taxon>Fungi</taxon>
        <taxon>Dikarya</taxon>
        <taxon>Ascomycota</taxon>
        <taxon>Saccharomycotina</taxon>
        <taxon>Dipodascomycetes</taxon>
        <taxon>Dipodascales</taxon>
        <taxon>Dipodascales incertae sedis</taxon>
        <taxon>Yarrowia</taxon>
    </lineage>
</organism>
<dbReference type="InterPro" id="IPR029063">
    <property type="entry name" value="SAM-dependent_MTases_sf"/>
</dbReference>
<dbReference type="GO" id="GO:0032259">
    <property type="term" value="P:methylation"/>
    <property type="evidence" value="ECO:0007669"/>
    <property type="project" value="UniProtKB-KW"/>
</dbReference>
<dbReference type="OMA" id="WAGTHAV"/>
<dbReference type="GeneID" id="2909779"/>
<dbReference type="InterPro" id="IPR019410">
    <property type="entry name" value="Methyltransf_16"/>
</dbReference>
<dbReference type="OrthoDB" id="194386at2759"/>
<gene>
    <name evidence="2" type="ORF">B0I71DRAFT_94970</name>
    <name evidence="1" type="ORF">YALI1_C10480g</name>
</gene>